<proteinExistence type="predicted"/>
<comment type="caution">
    <text evidence="1">The sequence shown here is derived from an EMBL/GenBank/DDBJ whole genome shotgun (WGS) entry which is preliminary data.</text>
</comment>
<dbReference type="Proteomes" id="UP001589838">
    <property type="component" value="Unassembled WGS sequence"/>
</dbReference>
<organism evidence="1 2">
    <name type="scientific">Halalkalibacter kiskunsagensis</name>
    <dbReference type="NCBI Taxonomy" id="1548599"/>
    <lineage>
        <taxon>Bacteria</taxon>
        <taxon>Bacillati</taxon>
        <taxon>Bacillota</taxon>
        <taxon>Bacilli</taxon>
        <taxon>Bacillales</taxon>
        <taxon>Bacillaceae</taxon>
        <taxon>Halalkalibacter</taxon>
    </lineage>
</organism>
<reference evidence="1 2" key="1">
    <citation type="submission" date="2024-09" db="EMBL/GenBank/DDBJ databases">
        <authorList>
            <person name="Sun Q."/>
            <person name="Mori K."/>
        </authorList>
    </citation>
    <scope>NUCLEOTIDE SEQUENCE [LARGE SCALE GENOMIC DNA]</scope>
    <source>
        <strain evidence="1 2">NCAIM B.02610</strain>
    </source>
</reference>
<dbReference type="EMBL" id="JBHLUX010000008">
    <property type="protein sequence ID" value="MFC0469639.1"/>
    <property type="molecule type" value="Genomic_DNA"/>
</dbReference>
<gene>
    <name evidence="1" type="ORF">ACFFHM_03615</name>
</gene>
<name>A0ABV6K8L0_9BACI</name>
<dbReference type="RefSeq" id="WP_335962156.1">
    <property type="nucleotide sequence ID" value="NZ_JAXBLX010000025.1"/>
</dbReference>
<evidence type="ECO:0000313" key="1">
    <source>
        <dbReference type="EMBL" id="MFC0469639.1"/>
    </source>
</evidence>
<accession>A0ABV6K8L0</accession>
<keyword evidence="2" id="KW-1185">Reference proteome</keyword>
<sequence length="88" mass="10086">MARYRTKPVVIEAVKITRTITIETAEGSIVGRPGDYLITDKNGEQYPCTAEKFVKTYERVKDGSDVTSFLKRSLRKLKRKSKELFVKT</sequence>
<protein>
    <submittedName>
        <fullName evidence="1">Uncharacterized protein</fullName>
    </submittedName>
</protein>
<evidence type="ECO:0000313" key="2">
    <source>
        <dbReference type="Proteomes" id="UP001589838"/>
    </source>
</evidence>